<evidence type="ECO:0000313" key="3">
    <source>
        <dbReference type="Proteomes" id="UP000663203"/>
    </source>
</evidence>
<protein>
    <submittedName>
        <fullName evidence="2">Uncharacterized protein</fullName>
    </submittedName>
</protein>
<feature type="region of interest" description="Disordered" evidence="1">
    <location>
        <begin position="412"/>
        <end position="435"/>
    </location>
</feature>
<proteinExistence type="predicted"/>
<dbReference type="AlphaFoldDB" id="A0A8A2VFD0"/>
<feature type="compositionally biased region" description="Acidic residues" evidence="1">
    <location>
        <begin position="421"/>
        <end position="435"/>
    </location>
</feature>
<accession>A0A8A2VFD0</accession>
<gene>
    <name evidence="2" type="ORF">J0X25_00235</name>
</gene>
<dbReference type="Proteomes" id="UP000663203">
    <property type="component" value="Chromosome"/>
</dbReference>
<feature type="compositionally biased region" description="Low complexity" evidence="1">
    <location>
        <begin position="19"/>
        <end position="28"/>
    </location>
</feature>
<dbReference type="EMBL" id="CP071462">
    <property type="protein sequence ID" value="QSW99420.1"/>
    <property type="molecule type" value="Genomic_DNA"/>
</dbReference>
<dbReference type="KEGG" id="hakz:J0X25_00235"/>
<dbReference type="Gene3D" id="2.60.120.200">
    <property type="match status" value="1"/>
</dbReference>
<keyword evidence="3" id="KW-1185">Reference proteome</keyword>
<organism evidence="2 3">
    <name type="scientific">Haloterrigena alkaliphila</name>
    <dbReference type="NCBI Taxonomy" id="2816475"/>
    <lineage>
        <taxon>Archaea</taxon>
        <taxon>Methanobacteriati</taxon>
        <taxon>Methanobacteriota</taxon>
        <taxon>Stenosarchaea group</taxon>
        <taxon>Halobacteria</taxon>
        <taxon>Halobacteriales</taxon>
        <taxon>Natrialbaceae</taxon>
        <taxon>Haloterrigena</taxon>
    </lineage>
</organism>
<reference evidence="2 3" key="1">
    <citation type="submission" date="2021-03" db="EMBL/GenBank/DDBJ databases">
        <title>Haloterrigena longa sp. nov. and Haloterrigena limicola sp. nov., extremely halophilic archaea isolated from a salt lake.</title>
        <authorList>
            <person name="Henglin C."/>
        </authorList>
    </citation>
    <scope>NUCLEOTIDE SEQUENCE [LARGE SCALE GENOMIC DNA]</scope>
    <source>
        <strain evidence="2 3">KZCA68</strain>
    </source>
</reference>
<feature type="region of interest" description="Disordered" evidence="1">
    <location>
        <begin position="14"/>
        <end position="33"/>
    </location>
</feature>
<sequence length="704" mass="75655">MTVKSDYSLYMARKTPGLDDAPSGSADDSGSETVGRRSYLKLAGAAAAALGTTAGVSSAAPDGVTDGMDVIELDYAQYGSPSQVYNVNDNRSGIPPEFVSSPTNGTQTALRTEFSGAQKTANLEYRFEENGYDRPSEVYTRFDLYPDGIRLGTNDTVRIFWLPLTNGAGSSGGGATDGTNGWSNAIGFAHRNDSPAPNGYNFFSYSYHMDRDGSGDFEMTSTPIWMDQWNEIEGYVRCNTFSNGQANRDGVMRYWINGELAYERTNFRMTTTESNLIEGVGPLGYVVGSNLSGSALIYDNHEIAIGGIPEGRDDTPPYDEDPTLVEPGQRDQYDERLTYRNGDREAEYRIYVDGEIVQSDWSQATYNETVDIATDEYAVVDAVAAPGTVDGYFFDGEIVAISADPEPSALWVSGERLDPSDYPDEPADSGEAAGEEPLENVILVDGLGTLRTSRYEFEVGGDVAKAAYGGASINAGDRIDAGHVIGSVAGWRDAFRFSGDLEQLTVDGPARVLVNGEPVDPADYGDDLPHILTIVGNGSESSYEVAVDGTIDTMVGDASEAEANLLSDSVASGSIETGVHRFRFSGELADFTFISGGTQVYVGDQRIDPDDYNDGVVLPHAIVIDGTEAEGPSDYSFAIDGDVIKSSYRDATLEPTDAVEGASVEGVVREDELDAYWFDGNIADFTLAGDAGVDIYRNVRDVDE</sequence>
<evidence type="ECO:0000313" key="2">
    <source>
        <dbReference type="EMBL" id="QSW99420.1"/>
    </source>
</evidence>
<evidence type="ECO:0000256" key="1">
    <source>
        <dbReference type="SAM" id="MobiDB-lite"/>
    </source>
</evidence>
<name>A0A8A2VFD0_9EURY</name>